<keyword evidence="6 9" id="KW-1133">Transmembrane helix</keyword>
<reference evidence="11 12" key="1">
    <citation type="submission" date="2018-06" db="EMBL/GenBank/DDBJ databases">
        <title>Freshwater and sediment microbial communities from various areas in North America, analyzing microbe dynamics in response to fracking.</title>
        <authorList>
            <person name="Lamendella R."/>
        </authorList>
    </citation>
    <scope>NUCLEOTIDE SEQUENCE [LARGE SCALE GENOMIC DNA]</scope>
    <source>
        <strain evidence="11 12">97B</strain>
    </source>
</reference>
<organism evidence="11 12">
    <name type="scientific">Rossellomorea aquimaris</name>
    <dbReference type="NCBI Taxonomy" id="189382"/>
    <lineage>
        <taxon>Bacteria</taxon>
        <taxon>Bacillati</taxon>
        <taxon>Bacillota</taxon>
        <taxon>Bacilli</taxon>
        <taxon>Bacillales</taxon>
        <taxon>Bacillaceae</taxon>
        <taxon>Rossellomorea</taxon>
    </lineage>
</organism>
<feature type="transmembrane region" description="Helical" evidence="9">
    <location>
        <begin position="113"/>
        <end position="132"/>
    </location>
</feature>
<keyword evidence="2" id="KW-0813">Transport</keyword>
<dbReference type="PANTHER" id="PTHR33451:SF3">
    <property type="entry name" value="MALATE-2H(+)_NA(+)-LACTATE ANTIPORTER"/>
    <property type="match status" value="1"/>
</dbReference>
<protein>
    <submittedName>
        <fullName evidence="11">Transporter (NhaC family)</fullName>
    </submittedName>
</protein>
<feature type="transmembrane region" description="Helical" evidence="9">
    <location>
        <begin position="236"/>
        <end position="253"/>
    </location>
</feature>
<dbReference type="GO" id="GO:0015297">
    <property type="term" value="F:antiporter activity"/>
    <property type="evidence" value="ECO:0007669"/>
    <property type="project" value="UniProtKB-KW"/>
</dbReference>
<keyword evidence="5 9" id="KW-0812">Transmembrane</keyword>
<feature type="domain" description="Na+/H+ antiporter NhaC-like C-terminal" evidence="10">
    <location>
        <begin position="242"/>
        <end position="434"/>
    </location>
</feature>
<evidence type="ECO:0000313" key="12">
    <source>
        <dbReference type="Proteomes" id="UP000252118"/>
    </source>
</evidence>
<feature type="transmembrane region" description="Helical" evidence="9">
    <location>
        <begin position="77"/>
        <end position="107"/>
    </location>
</feature>
<dbReference type="OrthoDB" id="9790605at2"/>
<feature type="transmembrane region" description="Helical" evidence="9">
    <location>
        <begin position="300"/>
        <end position="321"/>
    </location>
</feature>
<keyword evidence="4" id="KW-1003">Cell membrane</keyword>
<dbReference type="Proteomes" id="UP000252118">
    <property type="component" value="Unassembled WGS sequence"/>
</dbReference>
<evidence type="ECO:0000256" key="4">
    <source>
        <dbReference type="ARBA" id="ARBA00022475"/>
    </source>
</evidence>
<proteinExistence type="inferred from homology"/>
<dbReference type="Pfam" id="PF03553">
    <property type="entry name" value="Na_H_antiporter"/>
    <property type="match status" value="2"/>
</dbReference>
<feature type="transmembrane region" description="Helical" evidence="9">
    <location>
        <begin position="394"/>
        <end position="415"/>
    </location>
</feature>
<dbReference type="InterPro" id="IPR018461">
    <property type="entry name" value="Na/H_Antiport_NhaC-like_C"/>
</dbReference>
<evidence type="ECO:0000256" key="2">
    <source>
        <dbReference type="ARBA" id="ARBA00022448"/>
    </source>
</evidence>
<evidence type="ECO:0000256" key="8">
    <source>
        <dbReference type="ARBA" id="ARBA00038435"/>
    </source>
</evidence>
<feature type="transmembrane region" description="Helical" evidence="9">
    <location>
        <begin position="195"/>
        <end position="215"/>
    </location>
</feature>
<dbReference type="PANTHER" id="PTHR33451">
    <property type="entry name" value="MALATE-2H(+)/NA(+)-LACTATE ANTIPORTER"/>
    <property type="match status" value="1"/>
</dbReference>
<evidence type="ECO:0000256" key="7">
    <source>
        <dbReference type="ARBA" id="ARBA00023136"/>
    </source>
</evidence>
<accession>A0A366EJH8</accession>
<keyword evidence="3" id="KW-0050">Antiport</keyword>
<feature type="transmembrane region" description="Helical" evidence="9">
    <location>
        <begin position="259"/>
        <end position="279"/>
    </location>
</feature>
<feature type="transmembrane region" description="Helical" evidence="9">
    <location>
        <begin position="435"/>
        <end position="454"/>
    </location>
</feature>
<feature type="transmembrane region" description="Helical" evidence="9">
    <location>
        <begin position="12"/>
        <end position="34"/>
    </location>
</feature>
<dbReference type="AlphaFoldDB" id="A0A366EJH8"/>
<evidence type="ECO:0000256" key="5">
    <source>
        <dbReference type="ARBA" id="ARBA00022692"/>
    </source>
</evidence>
<feature type="transmembrane region" description="Helical" evidence="9">
    <location>
        <begin position="40"/>
        <end position="57"/>
    </location>
</feature>
<dbReference type="RefSeq" id="WP_113970576.1">
    <property type="nucleotide sequence ID" value="NZ_QNRJ01000014.1"/>
</dbReference>
<evidence type="ECO:0000313" key="11">
    <source>
        <dbReference type="EMBL" id="RBP02508.1"/>
    </source>
</evidence>
<feature type="transmembrane region" description="Helical" evidence="9">
    <location>
        <begin position="346"/>
        <end position="374"/>
    </location>
</feature>
<evidence type="ECO:0000256" key="1">
    <source>
        <dbReference type="ARBA" id="ARBA00004651"/>
    </source>
</evidence>
<comment type="similarity">
    <text evidence="8">Belongs to the NhaC Na(+)/H(+) (TC 2.A.35) antiporter family.</text>
</comment>
<comment type="subcellular location">
    <subcellularLocation>
        <location evidence="1">Cell membrane</location>
        <topology evidence="1">Multi-pass membrane protein</topology>
    </subcellularLocation>
</comment>
<comment type="caution">
    <text evidence="11">The sequence shown here is derived from an EMBL/GenBank/DDBJ whole genome shotgun (WGS) entry which is preliminary data.</text>
</comment>
<dbReference type="EMBL" id="QNRJ01000014">
    <property type="protein sequence ID" value="RBP02508.1"/>
    <property type="molecule type" value="Genomic_DNA"/>
</dbReference>
<evidence type="ECO:0000256" key="9">
    <source>
        <dbReference type="SAM" id="Phobius"/>
    </source>
</evidence>
<dbReference type="GO" id="GO:0005886">
    <property type="term" value="C:plasma membrane"/>
    <property type="evidence" value="ECO:0007669"/>
    <property type="project" value="UniProtKB-SubCell"/>
</dbReference>
<evidence type="ECO:0000259" key="10">
    <source>
        <dbReference type="Pfam" id="PF03553"/>
    </source>
</evidence>
<dbReference type="InterPro" id="IPR052180">
    <property type="entry name" value="NhaC_Na-H+_Antiporter"/>
</dbReference>
<keyword evidence="7 9" id="KW-0472">Membrane</keyword>
<evidence type="ECO:0000256" key="3">
    <source>
        <dbReference type="ARBA" id="ARBA00022449"/>
    </source>
</evidence>
<evidence type="ECO:0000256" key="6">
    <source>
        <dbReference type="ARBA" id="ARBA00022989"/>
    </source>
</evidence>
<name>A0A366EJH8_9BACI</name>
<feature type="domain" description="Na+/H+ antiporter NhaC-like C-terminal" evidence="10">
    <location>
        <begin position="19"/>
        <end position="217"/>
    </location>
</feature>
<gene>
    <name evidence="11" type="ORF">DET59_11471</name>
</gene>
<sequence length="473" mass="50081">MNPESKKLEMYGGTFGGILPLLVFLTFLIVLSVFERGGTQAFWAGGWIAIVIGLFLAKNKLSYSETIMKGIGDKNGIVIITAWIFAGVFGKLMQAGGLVDGLIWFGLEVGAQGAVYTALAFVTAAIFATGVGTSTGTVIALTPVLYPAGIFMGADPAMLAVAILAGGAFGDNLSPVSDTTIVSSYTQGATMREVILTRLPLVVAAGIITIIVLLLTGGGSEVRELADIDQNVNASGLLMLLSLIIVVSAALFNRHIIEALIYGNITAVIIGVIIGNIQLTNLFHIPSERGQSTGLIEDGILGVTGAIMFVLLVLAITQVLIESGAMSKLLKLIQKSVAKTVRKAEAAIILVTLIVSIPIANNAPALMVIGPSFVKPLGEKFRLAPSRRANLMDCAVNTIFFILPWHVAVIVWHSTLATTAETYNIPLPSILVAAFNPYTWGLLLVLVFSVITGWRRTFSEQSQEEESIKKAAL</sequence>